<evidence type="ECO:0000259" key="9">
    <source>
        <dbReference type="PROSITE" id="PS50011"/>
    </source>
</evidence>
<protein>
    <recommendedName>
        <fullName evidence="13">Mitotic checkpoint serine/threonine-protein kinase BUB1</fullName>
    </recommendedName>
</protein>
<evidence type="ECO:0000256" key="3">
    <source>
        <dbReference type="ARBA" id="ARBA00022741"/>
    </source>
</evidence>
<evidence type="ECO:0000256" key="4">
    <source>
        <dbReference type="ARBA" id="ARBA00022838"/>
    </source>
</evidence>
<keyword evidence="3 7" id="KW-0547">Nucleotide-binding</keyword>
<keyword evidence="12" id="KW-1185">Reference proteome</keyword>
<keyword evidence="4" id="KW-0995">Kinetochore</keyword>
<evidence type="ECO:0000313" key="11">
    <source>
        <dbReference type="EMBL" id="KAK4037380.1"/>
    </source>
</evidence>
<feature type="domain" description="Protein kinase" evidence="9">
    <location>
        <begin position="956"/>
        <end position="1249"/>
    </location>
</feature>
<dbReference type="PANTHER" id="PTHR14030:SF4">
    <property type="entry name" value="BUB1 KINASE, ISOFORM A-RELATED"/>
    <property type="match status" value="1"/>
</dbReference>
<feature type="domain" description="BUB1 N-terminal" evidence="10">
    <location>
        <begin position="53"/>
        <end position="213"/>
    </location>
</feature>
<comment type="caution">
    <text evidence="11">The sequence shown here is derived from an EMBL/GenBank/DDBJ whole genome shotgun (WGS) entry which is preliminary data.</text>
</comment>
<dbReference type="Proteomes" id="UP001234178">
    <property type="component" value="Unassembled WGS sequence"/>
</dbReference>
<dbReference type="InterPro" id="IPR011009">
    <property type="entry name" value="Kinase-like_dom_sf"/>
</dbReference>
<dbReference type="InterPro" id="IPR017441">
    <property type="entry name" value="Protein_kinase_ATP_BS"/>
</dbReference>
<accession>A0ABR0B6S4</accession>
<evidence type="ECO:0000256" key="6">
    <source>
        <dbReference type="ARBA" id="ARBA00023328"/>
    </source>
</evidence>
<dbReference type="EMBL" id="JAOYFB010000040">
    <property type="protein sequence ID" value="KAK4037380.1"/>
    <property type="molecule type" value="Genomic_DNA"/>
</dbReference>
<feature type="region of interest" description="Disordered" evidence="8">
    <location>
        <begin position="557"/>
        <end position="578"/>
    </location>
</feature>
<evidence type="ECO:0000256" key="2">
    <source>
        <dbReference type="ARBA" id="ARBA00022454"/>
    </source>
</evidence>
<keyword evidence="5 7" id="KW-0067">ATP-binding</keyword>
<dbReference type="SMART" id="SM00220">
    <property type="entry name" value="S_TKc"/>
    <property type="match status" value="1"/>
</dbReference>
<dbReference type="PROSITE" id="PS51489">
    <property type="entry name" value="BUB1_N"/>
    <property type="match status" value="1"/>
</dbReference>
<dbReference type="PROSITE" id="PS00108">
    <property type="entry name" value="PROTEIN_KINASE_ST"/>
    <property type="match status" value="1"/>
</dbReference>
<dbReference type="PROSITE" id="PS00107">
    <property type="entry name" value="PROTEIN_KINASE_ATP"/>
    <property type="match status" value="1"/>
</dbReference>
<sequence length="1249" mass="139814">MGDNYEWELSKENIQPLRHGRNISSLVTALGTVSEDHAKHQRNEQRNKLYRAMELDIMAYDGPDPLELWSRYIQWVEENYPQGGKESDLLIVLEQCLEKLRDSSQYQSDPRLLDIYLRYLDLTENNAEWFNQLYGAGYFHKLSSFYIHWAETLEACSNFKEGTRIYKLGLQNGAEPINKLEESYKHYQARVASALFKSMTNPILSDENNEPSRNAFGELETDSKAPTVRSGTSVRKFQNNRLLPPSTILKGNNKPIFILDDENNTGGTQSTLISSKVALPIQSVMKAENSLKATKWTEAHAVVNEVVAPIPTQPSFQVHLDDGVPLPSSQRKAADGFSGALKDKAVIPTKLNPQTLFERENPKVRLMCDLNKMMVGHREFSFEEIRRQCYERSGRYSNKTAPTETPVTPVSATALLNVRSKEKGLKNRTPSDVAEVVIQKAKTPKKIGPPPPLKPNEKWQCDINAMYEDGKEWSFEQLRAQYYAARVPVRPVEPTPPSLPENPPVELKIASLSLSEPTATVPSQKREPTTCEVAVQTDLFGLDFDIQLVPRQVVSKTPSPRQVSEQNSGVGVSGSSPTVNTKQALSSVKSWFNASVLLPETKAEPKPIKKSLFSIFKDPSVVDVPDESSHVPPVVPKPFTVFVEPEIMAAAPLQNKRIAVMDENAPANQENVASSAPSMPKMRKPLSAIVPLPPCQEAEEEKVQDDFKENVPPSTHVQEIAKRQLSGILVPSIDIPCDPVGLVEDDMNTEEEEQGVVAPIAHPNVSRALFASEEEEEEEQTRYYCVPLNEDVDFTVPSAMAFANNLRIQSTPLLHTRHQQPLASAVTDEATFNLPRDRALQVTNSVPISATAASSKTLRGLSPIDERSREYFSSSGSSAGTTGLAHSRLSVGRSLHSTTDVARIFPPHFDPFDMEHRQMLITKAIPLYERNGFHPISGRLPWLRSNSSVQLGGNQYIVKQLIGQGAYAKVYEAIAEGGPVVLKVQETDGIWEFYITSELQRRLADSPTACSLMSVNCGYFYDGGSILVNEYLTHGTLLDLINSYKLKNTSMPEALVYHFSLELLAIVSDLHECGILHADIKPDNILLQNPVTDFLQLPENWTVEEILARNKPTLKLIDFGRSIDLALYPDRTAFMHCFQDDKSPEMRDGKPWSYQLDYYGLATTIYTMLMGVHCKILYTDAQWRVPTLKRGHNFLWRDLTTALLNAALGSQLDLAQFRHALAGQLTTSIKPREYKDKMSELGRYLLHKC</sequence>
<feature type="compositionally biased region" description="Polar residues" evidence="8">
    <location>
        <begin position="557"/>
        <end position="567"/>
    </location>
</feature>
<name>A0ABR0B6S4_9CRUS</name>
<proteinExistence type="predicted"/>
<evidence type="ECO:0000256" key="5">
    <source>
        <dbReference type="ARBA" id="ARBA00022840"/>
    </source>
</evidence>
<dbReference type="Pfam" id="PF00069">
    <property type="entry name" value="Pkinase"/>
    <property type="match status" value="1"/>
</dbReference>
<dbReference type="SMART" id="SM00777">
    <property type="entry name" value="Mad3_BUB1_I"/>
    <property type="match status" value="1"/>
</dbReference>
<organism evidence="11 12">
    <name type="scientific">Daphnia magna</name>
    <dbReference type="NCBI Taxonomy" id="35525"/>
    <lineage>
        <taxon>Eukaryota</taxon>
        <taxon>Metazoa</taxon>
        <taxon>Ecdysozoa</taxon>
        <taxon>Arthropoda</taxon>
        <taxon>Crustacea</taxon>
        <taxon>Branchiopoda</taxon>
        <taxon>Diplostraca</taxon>
        <taxon>Cladocera</taxon>
        <taxon>Anomopoda</taxon>
        <taxon>Daphniidae</taxon>
        <taxon>Daphnia</taxon>
    </lineage>
</organism>
<evidence type="ECO:0000256" key="1">
    <source>
        <dbReference type="ARBA" id="ARBA00004629"/>
    </source>
</evidence>
<dbReference type="Pfam" id="PF08311">
    <property type="entry name" value="Mad3_BUB1_I"/>
    <property type="match status" value="1"/>
</dbReference>
<dbReference type="Gene3D" id="1.10.510.10">
    <property type="entry name" value="Transferase(Phosphotransferase) domain 1"/>
    <property type="match status" value="1"/>
</dbReference>
<evidence type="ECO:0000256" key="7">
    <source>
        <dbReference type="PROSITE-ProRule" id="PRU10141"/>
    </source>
</evidence>
<reference evidence="11 12" key="1">
    <citation type="journal article" date="2023" name="Nucleic Acids Res.">
        <title>The hologenome of Daphnia magna reveals possible DNA methylation and microbiome-mediated evolution of the host genome.</title>
        <authorList>
            <person name="Chaturvedi A."/>
            <person name="Li X."/>
            <person name="Dhandapani V."/>
            <person name="Marshall H."/>
            <person name="Kissane S."/>
            <person name="Cuenca-Cambronero M."/>
            <person name="Asole G."/>
            <person name="Calvet F."/>
            <person name="Ruiz-Romero M."/>
            <person name="Marangio P."/>
            <person name="Guigo R."/>
            <person name="Rago D."/>
            <person name="Mirbahai L."/>
            <person name="Eastwood N."/>
            <person name="Colbourne J.K."/>
            <person name="Zhou J."/>
            <person name="Mallon E."/>
            <person name="Orsini L."/>
        </authorList>
    </citation>
    <scope>NUCLEOTIDE SEQUENCE [LARGE SCALE GENOMIC DNA]</scope>
    <source>
        <strain evidence="11">LRV0_1</strain>
    </source>
</reference>
<evidence type="ECO:0000259" key="10">
    <source>
        <dbReference type="PROSITE" id="PS51489"/>
    </source>
</evidence>
<keyword evidence="6" id="KW-0137">Centromere</keyword>
<gene>
    <name evidence="11" type="ORF">OUZ56_029417</name>
</gene>
<comment type="subcellular location">
    <subcellularLocation>
        <location evidence="1">Chromosome</location>
        <location evidence="1">Centromere</location>
        <location evidence="1">Kinetochore</location>
    </subcellularLocation>
</comment>
<evidence type="ECO:0000256" key="8">
    <source>
        <dbReference type="SAM" id="MobiDB-lite"/>
    </source>
</evidence>
<evidence type="ECO:0000313" key="12">
    <source>
        <dbReference type="Proteomes" id="UP001234178"/>
    </source>
</evidence>
<keyword evidence="2" id="KW-0158">Chromosome</keyword>
<feature type="binding site" evidence="7">
    <location>
        <position position="983"/>
    </location>
    <ligand>
        <name>ATP</name>
        <dbReference type="ChEBI" id="CHEBI:30616"/>
    </ligand>
</feature>
<dbReference type="SUPFAM" id="SSF56112">
    <property type="entry name" value="Protein kinase-like (PK-like)"/>
    <property type="match status" value="1"/>
</dbReference>
<feature type="region of interest" description="Disordered" evidence="8">
    <location>
        <begin position="203"/>
        <end position="236"/>
    </location>
</feature>
<dbReference type="InterPro" id="IPR008271">
    <property type="entry name" value="Ser/Thr_kinase_AS"/>
</dbReference>
<dbReference type="InterPro" id="IPR015661">
    <property type="entry name" value="Bub1/Mad3"/>
</dbReference>
<dbReference type="InterPro" id="IPR013212">
    <property type="entry name" value="Mad3/Bub1_I"/>
</dbReference>
<dbReference type="PROSITE" id="PS50011">
    <property type="entry name" value="PROTEIN_KINASE_DOM"/>
    <property type="match status" value="1"/>
</dbReference>
<dbReference type="InterPro" id="IPR000719">
    <property type="entry name" value="Prot_kinase_dom"/>
</dbReference>
<dbReference type="Gene3D" id="1.25.40.430">
    <property type="match status" value="1"/>
</dbReference>
<evidence type="ECO:0008006" key="13">
    <source>
        <dbReference type="Google" id="ProtNLM"/>
    </source>
</evidence>
<dbReference type="PANTHER" id="PTHR14030">
    <property type="entry name" value="MITOTIC CHECKPOINT SERINE/THREONINE-PROTEIN KINASE BUB1"/>
    <property type="match status" value="1"/>
</dbReference>